<dbReference type="KEGG" id="tvl:FAZ95_30140"/>
<dbReference type="EMBL" id="CP040078">
    <property type="protein sequence ID" value="QCP53323.1"/>
    <property type="molecule type" value="Genomic_DNA"/>
</dbReference>
<reference evidence="2 3" key="1">
    <citation type="submission" date="2019-05" db="EMBL/GenBank/DDBJ databases">
        <title>Burkholderia sp. DHOD12, isolated from subtropical forest soil.</title>
        <authorList>
            <person name="Gao Z.-H."/>
            <person name="Qiu L.-H."/>
        </authorList>
    </citation>
    <scope>NUCLEOTIDE SEQUENCE [LARGE SCALE GENOMIC DNA]</scope>
    <source>
        <strain evidence="2 3">DHOD12</strain>
    </source>
</reference>
<dbReference type="AlphaFoldDB" id="A0A4P8J0B1"/>
<evidence type="ECO:0008006" key="4">
    <source>
        <dbReference type="Google" id="ProtNLM"/>
    </source>
</evidence>
<feature type="signal peptide" evidence="1">
    <location>
        <begin position="1"/>
        <end position="18"/>
    </location>
</feature>
<dbReference type="RefSeq" id="WP_137336093.1">
    <property type="nucleotide sequence ID" value="NZ_CP040078.1"/>
</dbReference>
<evidence type="ECO:0000313" key="3">
    <source>
        <dbReference type="Proteomes" id="UP000298656"/>
    </source>
</evidence>
<evidence type="ECO:0000256" key="1">
    <source>
        <dbReference type="SAM" id="SignalP"/>
    </source>
</evidence>
<name>A0A4P8J0B1_9BURK</name>
<proteinExistence type="predicted"/>
<keyword evidence="3" id="KW-1185">Reference proteome</keyword>
<protein>
    <recommendedName>
        <fullName evidence="4">Carboxypeptidase regulatory-like domain-containing protein</fullName>
    </recommendedName>
</protein>
<feature type="chain" id="PRO_5020939883" description="Carboxypeptidase regulatory-like domain-containing protein" evidence="1">
    <location>
        <begin position="19"/>
        <end position="161"/>
    </location>
</feature>
<dbReference type="OrthoDB" id="8549440at2"/>
<evidence type="ECO:0000313" key="2">
    <source>
        <dbReference type="EMBL" id="QCP53323.1"/>
    </source>
</evidence>
<accession>A0A4P8J0B1</accession>
<organism evidence="2 3">
    <name type="scientific">Trinickia violacea</name>
    <dbReference type="NCBI Taxonomy" id="2571746"/>
    <lineage>
        <taxon>Bacteria</taxon>
        <taxon>Pseudomonadati</taxon>
        <taxon>Pseudomonadota</taxon>
        <taxon>Betaproteobacteria</taxon>
        <taxon>Burkholderiales</taxon>
        <taxon>Burkholderiaceae</taxon>
        <taxon>Trinickia</taxon>
    </lineage>
</organism>
<dbReference type="Proteomes" id="UP000298656">
    <property type="component" value="Chromosome 2"/>
</dbReference>
<gene>
    <name evidence="2" type="ORF">FAZ95_30140</name>
</gene>
<keyword evidence="1" id="KW-0732">Signal</keyword>
<sequence>MKTAFAVAISILPLYAFAGSGGQLNNLQNVVTVTEANSGQNNAQDKNREELSVAVVDANGPVADAKCTLSNDKGDWSVTAPDKVTVRRSSSDLKIECAKTGYDTATGAVKASTTQITPKRFTFGTDAGGDGEEDALITVPQYAPTITITLNAKAAGQQAAN</sequence>